<dbReference type="InterPro" id="IPR004843">
    <property type="entry name" value="Calcineurin-like_PHP"/>
</dbReference>
<dbReference type="GO" id="GO:0046872">
    <property type="term" value="F:metal ion binding"/>
    <property type="evidence" value="ECO:0007669"/>
    <property type="project" value="InterPro"/>
</dbReference>
<proteinExistence type="inferred from homology"/>
<reference evidence="8" key="1">
    <citation type="journal article" date="2020" name="Stud. Mycol.">
        <title>101 Dothideomycetes genomes: a test case for predicting lifestyles and emergence of pathogens.</title>
        <authorList>
            <person name="Haridas S."/>
            <person name="Albert R."/>
            <person name="Binder M."/>
            <person name="Bloem J."/>
            <person name="Labutti K."/>
            <person name="Salamov A."/>
            <person name="Andreopoulos B."/>
            <person name="Baker S."/>
            <person name="Barry K."/>
            <person name="Bills G."/>
            <person name="Bluhm B."/>
            <person name="Cannon C."/>
            <person name="Castanera R."/>
            <person name="Culley D."/>
            <person name="Daum C."/>
            <person name="Ezra D."/>
            <person name="Gonzalez J."/>
            <person name="Henrissat B."/>
            <person name="Kuo A."/>
            <person name="Liang C."/>
            <person name="Lipzen A."/>
            <person name="Lutzoni F."/>
            <person name="Magnuson J."/>
            <person name="Mondo S."/>
            <person name="Nolan M."/>
            <person name="Ohm R."/>
            <person name="Pangilinan J."/>
            <person name="Park H.-J."/>
            <person name="Ramirez L."/>
            <person name="Alfaro M."/>
            <person name="Sun H."/>
            <person name="Tritt A."/>
            <person name="Yoshinaga Y."/>
            <person name="Zwiers L.-H."/>
            <person name="Turgeon B."/>
            <person name="Goodwin S."/>
            <person name="Spatafora J."/>
            <person name="Crous P."/>
            <person name="Grigoriev I."/>
        </authorList>
    </citation>
    <scope>NUCLEOTIDE SEQUENCE</scope>
    <source>
        <strain evidence="8">CBS 113389</strain>
    </source>
</reference>
<dbReference type="Pfam" id="PF00149">
    <property type="entry name" value="Metallophos"/>
    <property type="match status" value="1"/>
</dbReference>
<dbReference type="InterPro" id="IPR039331">
    <property type="entry name" value="PAPs-like"/>
</dbReference>
<evidence type="ECO:0000256" key="3">
    <source>
        <dbReference type="ARBA" id="ARBA00023180"/>
    </source>
</evidence>
<evidence type="ECO:0000313" key="9">
    <source>
        <dbReference type="Proteomes" id="UP000799767"/>
    </source>
</evidence>
<evidence type="ECO:0000256" key="2">
    <source>
        <dbReference type="ARBA" id="ARBA00022801"/>
    </source>
</evidence>
<feature type="domain" description="Purple acid phosphatase N-terminal" evidence="7">
    <location>
        <begin position="33"/>
        <end position="118"/>
    </location>
</feature>
<protein>
    <recommendedName>
        <fullName evidence="4">Purple acid phosphatase</fullName>
        <ecNumber evidence="4">3.1.3.2</ecNumber>
    </recommendedName>
</protein>
<dbReference type="AlphaFoldDB" id="A0A6A6PLI5"/>
<dbReference type="GO" id="GO:0003993">
    <property type="term" value="F:acid phosphatase activity"/>
    <property type="evidence" value="ECO:0007669"/>
    <property type="project" value="UniProtKB-EC"/>
</dbReference>
<keyword evidence="2 4" id="KW-0378">Hydrolase</keyword>
<dbReference type="Gene3D" id="2.60.40.380">
    <property type="entry name" value="Purple acid phosphatase-like, N-terminal"/>
    <property type="match status" value="1"/>
</dbReference>
<accession>A0A6A6PLI5</accession>
<dbReference type="SUPFAM" id="SSF49363">
    <property type="entry name" value="Purple acid phosphatase, N-terminal domain"/>
    <property type="match status" value="1"/>
</dbReference>
<dbReference type="PANTHER" id="PTHR22953">
    <property type="entry name" value="ACID PHOSPHATASE RELATED"/>
    <property type="match status" value="1"/>
</dbReference>
<feature type="signal peptide" evidence="4">
    <location>
        <begin position="1"/>
        <end position="19"/>
    </location>
</feature>
<dbReference type="InterPro" id="IPR041792">
    <property type="entry name" value="MPP_PAP"/>
</dbReference>
<evidence type="ECO:0000256" key="4">
    <source>
        <dbReference type="RuleBase" id="RU361203"/>
    </source>
</evidence>
<feature type="domain" description="Purple acid phosphatase C-terminal" evidence="6">
    <location>
        <begin position="426"/>
        <end position="483"/>
    </location>
</feature>
<evidence type="ECO:0000313" key="8">
    <source>
        <dbReference type="EMBL" id="KAF2480899.1"/>
    </source>
</evidence>
<dbReference type="Gene3D" id="3.60.21.10">
    <property type="match status" value="1"/>
</dbReference>
<comment type="similarity">
    <text evidence="4">Belongs to the metallophosphoesterase superfamily. Purple acid phosphatase family.</text>
</comment>
<keyword evidence="9" id="KW-1185">Reference proteome</keyword>
<dbReference type="Proteomes" id="UP000799767">
    <property type="component" value="Unassembled WGS sequence"/>
</dbReference>
<name>A0A6A6PLI5_9PEZI</name>
<dbReference type="OrthoDB" id="45007at2759"/>
<dbReference type="InterPro" id="IPR029052">
    <property type="entry name" value="Metallo-depent_PP-like"/>
</dbReference>
<dbReference type="Pfam" id="PF16656">
    <property type="entry name" value="Pur_ac_phosph_N"/>
    <property type="match status" value="1"/>
</dbReference>
<dbReference type="EMBL" id="MU001639">
    <property type="protein sequence ID" value="KAF2480899.1"/>
    <property type="molecule type" value="Genomic_DNA"/>
</dbReference>
<dbReference type="InterPro" id="IPR008963">
    <property type="entry name" value="Purple_acid_Pase-like_N"/>
</dbReference>
<dbReference type="GeneID" id="54475437"/>
<dbReference type="Pfam" id="PF14008">
    <property type="entry name" value="Metallophos_C"/>
    <property type="match status" value="1"/>
</dbReference>
<evidence type="ECO:0000259" key="7">
    <source>
        <dbReference type="Pfam" id="PF16656"/>
    </source>
</evidence>
<evidence type="ECO:0000256" key="1">
    <source>
        <dbReference type="ARBA" id="ARBA00022729"/>
    </source>
</evidence>
<dbReference type="RefSeq" id="XP_033587469.1">
    <property type="nucleotide sequence ID" value="XM_033734435.1"/>
</dbReference>
<organism evidence="8 9">
    <name type="scientific">Neohortaea acidophila</name>
    <dbReference type="NCBI Taxonomy" id="245834"/>
    <lineage>
        <taxon>Eukaryota</taxon>
        <taxon>Fungi</taxon>
        <taxon>Dikarya</taxon>
        <taxon>Ascomycota</taxon>
        <taxon>Pezizomycotina</taxon>
        <taxon>Dothideomycetes</taxon>
        <taxon>Dothideomycetidae</taxon>
        <taxon>Mycosphaerellales</taxon>
        <taxon>Teratosphaeriaceae</taxon>
        <taxon>Neohortaea</taxon>
    </lineage>
</organism>
<feature type="chain" id="PRO_5025707703" description="Purple acid phosphatase" evidence="4">
    <location>
        <begin position="20"/>
        <end position="497"/>
    </location>
</feature>
<comment type="catalytic activity">
    <reaction evidence="4">
        <text>a phosphate monoester + H2O = an alcohol + phosphate</text>
        <dbReference type="Rhea" id="RHEA:15017"/>
        <dbReference type="ChEBI" id="CHEBI:15377"/>
        <dbReference type="ChEBI" id="CHEBI:30879"/>
        <dbReference type="ChEBI" id="CHEBI:43474"/>
        <dbReference type="ChEBI" id="CHEBI:67140"/>
        <dbReference type="EC" id="3.1.3.2"/>
    </reaction>
</comment>
<dbReference type="InterPro" id="IPR025733">
    <property type="entry name" value="PAPs_C"/>
</dbReference>
<dbReference type="PANTHER" id="PTHR22953:SF153">
    <property type="entry name" value="PURPLE ACID PHOSPHATASE"/>
    <property type="match status" value="1"/>
</dbReference>
<dbReference type="CDD" id="cd00839">
    <property type="entry name" value="MPP_PAPs"/>
    <property type="match status" value="1"/>
</dbReference>
<dbReference type="InterPro" id="IPR015914">
    <property type="entry name" value="PAPs_N"/>
</dbReference>
<keyword evidence="3" id="KW-0325">Glycoprotein</keyword>
<evidence type="ECO:0000259" key="6">
    <source>
        <dbReference type="Pfam" id="PF14008"/>
    </source>
</evidence>
<gene>
    <name evidence="8" type="ORF">BDY17DRAFT_302607</name>
</gene>
<feature type="domain" description="Calcineurin-like phosphoesterase" evidence="5">
    <location>
        <begin position="172"/>
        <end position="400"/>
    </location>
</feature>
<dbReference type="SUPFAM" id="SSF56300">
    <property type="entry name" value="Metallo-dependent phosphatases"/>
    <property type="match status" value="1"/>
</dbReference>
<dbReference type="EC" id="3.1.3.2" evidence="4"/>
<sequence>MVVLSVAAAAVLGAAGVAGLANYPPIPKDLTTPVQQRLAFHANNAVAVGWSTYEKQNMSCVEYGFSATALNKKACANTSVTYPTSRTWSNFVVLTDLAAGTDYYYKIVSGNSSVGTFKSALVAGDMEPFNATVMADLGVYGENGYTVSSKAKRDLSPAVSPELNHTTIAALAATIDEYDFVIHPGDFAYADDWYYNTDNVLDEKNVYEAILENFYDQLASIAANKPYMTGPGNHEAVCVEDGTIDHMCPNGQKNFTDYMQRFGRAVPTTFVSQSKNKTAVQLAQKAAGLALPPMWYSFEYGMAHIVMFNTETDFFNAPDTHGSYDLDVGPFGSKKQQINFLEADLASVDRSVTPWLIVAGHRPWYSTGGYGNQCFACQNAFEEIFYKYGVDAAMFGHVHNAQRFMPMYNNKTDSAGLNNPKAALPLVMGGPGNIEGLSAIGSNLTGNVFAYNASQTYARLQFMSKQKLGVQFFRSNDSSLLDSSVLYKEHDVAFVVQ</sequence>
<evidence type="ECO:0000259" key="5">
    <source>
        <dbReference type="Pfam" id="PF00149"/>
    </source>
</evidence>
<keyword evidence="1 4" id="KW-0732">Signal</keyword>